<comment type="caution">
    <text evidence="2">The sequence shown here is derived from an EMBL/GenBank/DDBJ whole genome shotgun (WGS) entry which is preliminary data.</text>
</comment>
<dbReference type="Gene3D" id="3.40.605.10">
    <property type="entry name" value="Aldehyde Dehydrogenase, Chain A, domain 1"/>
    <property type="match status" value="1"/>
</dbReference>
<reference evidence="2" key="1">
    <citation type="submission" date="2022-03" db="EMBL/GenBank/DDBJ databases">
        <authorList>
            <person name="Martin C."/>
        </authorList>
    </citation>
    <scope>NUCLEOTIDE SEQUENCE</scope>
</reference>
<gene>
    <name evidence="2" type="ORF">OFUS_LOCUS13354</name>
</gene>
<proteinExistence type="predicted"/>
<dbReference type="InterPro" id="IPR016162">
    <property type="entry name" value="Ald_DH_N"/>
</dbReference>
<protein>
    <recommendedName>
        <fullName evidence="1">Aldehyde dehydrogenase domain-containing protein</fullName>
    </recommendedName>
</protein>
<sequence length="135" mass="15086">MIARFLICCTRVIFRRGFSTMAVPIPIVKPDIKYTQIFINNEFVNSVSGQVFPTINPCTREKIVDVQEGDKADVASAVNAARQAFELGSAWRTLDASKRGRLIAKLADLLERDLVYITSLETLDNGKPFVDAYDD</sequence>
<dbReference type="EMBL" id="CAIIXF020000006">
    <property type="protein sequence ID" value="CAH1787711.1"/>
    <property type="molecule type" value="Genomic_DNA"/>
</dbReference>
<evidence type="ECO:0000259" key="1">
    <source>
        <dbReference type="Pfam" id="PF00171"/>
    </source>
</evidence>
<dbReference type="OrthoDB" id="310895at2759"/>
<dbReference type="PANTHER" id="PTHR11699">
    <property type="entry name" value="ALDEHYDE DEHYDROGENASE-RELATED"/>
    <property type="match status" value="1"/>
</dbReference>
<keyword evidence="3" id="KW-1185">Reference proteome</keyword>
<accession>A0A8S4P482</accession>
<dbReference type="Pfam" id="PF00171">
    <property type="entry name" value="Aldedh"/>
    <property type="match status" value="1"/>
</dbReference>
<feature type="non-terminal residue" evidence="2">
    <location>
        <position position="1"/>
    </location>
</feature>
<feature type="domain" description="Aldehyde dehydrogenase" evidence="1">
    <location>
        <begin position="44"/>
        <end position="133"/>
    </location>
</feature>
<organism evidence="2 3">
    <name type="scientific">Owenia fusiformis</name>
    <name type="common">Polychaete worm</name>
    <dbReference type="NCBI Taxonomy" id="6347"/>
    <lineage>
        <taxon>Eukaryota</taxon>
        <taxon>Metazoa</taxon>
        <taxon>Spiralia</taxon>
        <taxon>Lophotrochozoa</taxon>
        <taxon>Annelida</taxon>
        <taxon>Polychaeta</taxon>
        <taxon>Sedentaria</taxon>
        <taxon>Canalipalpata</taxon>
        <taxon>Sabellida</taxon>
        <taxon>Oweniida</taxon>
        <taxon>Oweniidae</taxon>
        <taxon>Owenia</taxon>
    </lineage>
</organism>
<dbReference type="AlphaFoldDB" id="A0A8S4P482"/>
<evidence type="ECO:0000313" key="3">
    <source>
        <dbReference type="Proteomes" id="UP000749559"/>
    </source>
</evidence>
<dbReference type="Proteomes" id="UP000749559">
    <property type="component" value="Unassembled WGS sequence"/>
</dbReference>
<dbReference type="InterPro" id="IPR015590">
    <property type="entry name" value="Aldehyde_DH_dom"/>
</dbReference>
<dbReference type="InterPro" id="IPR016161">
    <property type="entry name" value="Ald_DH/histidinol_DH"/>
</dbReference>
<evidence type="ECO:0000313" key="2">
    <source>
        <dbReference type="EMBL" id="CAH1787711.1"/>
    </source>
</evidence>
<dbReference type="GO" id="GO:0016491">
    <property type="term" value="F:oxidoreductase activity"/>
    <property type="evidence" value="ECO:0007669"/>
    <property type="project" value="InterPro"/>
</dbReference>
<dbReference type="SUPFAM" id="SSF53720">
    <property type="entry name" value="ALDH-like"/>
    <property type="match status" value="1"/>
</dbReference>
<name>A0A8S4P482_OWEFU</name>